<gene>
    <name evidence="5" type="primary">quiP_3</name>
    <name evidence="5" type="ORF">GALL_369380</name>
</gene>
<reference evidence="5" key="1">
    <citation type="submission" date="2016-10" db="EMBL/GenBank/DDBJ databases">
        <title>Sequence of Gallionella enrichment culture.</title>
        <authorList>
            <person name="Poehlein A."/>
            <person name="Muehling M."/>
            <person name="Daniel R."/>
        </authorList>
    </citation>
    <scope>NUCLEOTIDE SEQUENCE</scope>
</reference>
<dbReference type="CDD" id="cd03747">
    <property type="entry name" value="Ntn_PGA_like"/>
    <property type="match status" value="1"/>
</dbReference>
<dbReference type="InterPro" id="IPR029055">
    <property type="entry name" value="Ntn_hydrolases_N"/>
</dbReference>
<accession>A0A1J5QCG6</accession>
<dbReference type="PANTHER" id="PTHR34218">
    <property type="entry name" value="PEPTIDASE S45 PENICILLIN AMIDASE"/>
    <property type="match status" value="1"/>
</dbReference>
<proteinExistence type="inferred from homology"/>
<dbReference type="InterPro" id="IPR006311">
    <property type="entry name" value="TAT_signal"/>
</dbReference>
<dbReference type="Gene3D" id="3.60.20.10">
    <property type="entry name" value="Glutamine Phosphoribosylpyrophosphate, subunit 1, domain 1"/>
    <property type="match status" value="1"/>
</dbReference>
<name>A0A1J5QCG6_9ZZZZ</name>
<evidence type="ECO:0000256" key="1">
    <source>
        <dbReference type="ARBA" id="ARBA00006586"/>
    </source>
</evidence>
<dbReference type="GO" id="GO:0016811">
    <property type="term" value="F:hydrolase activity, acting on carbon-nitrogen (but not peptide) bonds, in linear amides"/>
    <property type="evidence" value="ECO:0007669"/>
    <property type="project" value="InterPro"/>
</dbReference>
<evidence type="ECO:0000313" key="5">
    <source>
        <dbReference type="EMBL" id="OIQ81297.1"/>
    </source>
</evidence>
<keyword evidence="4" id="KW-0472">Membrane</keyword>
<dbReference type="Gene3D" id="2.30.120.10">
    <property type="match status" value="1"/>
</dbReference>
<dbReference type="SUPFAM" id="SSF56235">
    <property type="entry name" value="N-terminal nucleophile aminohydrolases (Ntn hydrolases)"/>
    <property type="match status" value="1"/>
</dbReference>
<dbReference type="Pfam" id="PF01804">
    <property type="entry name" value="Penicil_amidase"/>
    <property type="match status" value="1"/>
</dbReference>
<dbReference type="InterPro" id="IPR043147">
    <property type="entry name" value="Penicillin_amidase_A-knob"/>
</dbReference>
<comment type="similarity">
    <text evidence="1">Belongs to the peptidase S45 family.</text>
</comment>
<dbReference type="PIRSF" id="PIRSF001227">
    <property type="entry name" value="Pen_acylase"/>
    <property type="match status" value="1"/>
</dbReference>
<dbReference type="GO" id="GO:0017000">
    <property type="term" value="P:antibiotic biosynthetic process"/>
    <property type="evidence" value="ECO:0007669"/>
    <property type="project" value="InterPro"/>
</dbReference>
<sequence length="864" mass="91876">MTSSGYSRRVTRRRALRLSLAVVAGLVVLVLVVGVAVATIVIRRPLPQTAGTLTLAGLSADATVTRDDRGVPYISASTPEDLFRAQGYVQAQDRFFEMDYRRHVTAGRLSELVGVNADALAADKVIRTFGWRRVAEQELPLLAPTTRAYLQAYADGVNAYLHSRSTASLAVEYTVLGLQVDVSRPEPWSPVDSLAWLKAMAWDLRGNYDEELARAATFSSIHDVARVDELSPPYPYDRNQPIVAAHATSATTTAHATTSGPDLAAPDLQAAVASATRALAAVPHLVGQGDGVGSNSWVVSGAHTATGSPILANDPHLAISAPGVWAQVSLQCREVTTACPFDVSGFSFAGLPGVIIGHNGRLAWGLTNLGADVTDFFLERVSATTYLRDGAQVPLKERTETIKVNGGADVHLTIRSTVHGPIVSDVLPLSTVTSTPVPEGAPSGGYAVALDWTALTPGRTADAIFALDTASDAAGVKRAAALFDVPSQNIVFATTAGDIGYQAPGRIPIRADVPGVVPSDGTWPRPGWDSAYDWKGFVPAVDMPAELNPPDGIIVAANQAVTPAGTGPFLTSDWDYGYRAQRIRTLLTASIAAGTKITVAQTGAMQMDDLNPYAQMLVPALLKISLPTAFDADGQKLLRGWDMRSGTSSAAEMYFSAVWAKVLELTFWDEVPDAFRPTGGSRWLEVVRGLLARPNDPFWDDHSTVGVVEGRDEILARALISARLELTASLGKNPKDWSWGLLHTVAPQHPVLGGPSVPGLIRRLVNPAPIPVAGSGSIVDATAWDASSGSFTVTTAPSMRMVVDLHDLDRSTWVDLTGSSGHPGSVHYMDQFQAWADGRTFPWPFTSDAETAAADQRLTLRPAS</sequence>
<comment type="caution">
    <text evidence="5">The sequence shown here is derived from an EMBL/GenBank/DDBJ whole genome shotgun (WGS) entry which is preliminary data.</text>
</comment>
<dbReference type="InterPro" id="IPR002692">
    <property type="entry name" value="S45"/>
</dbReference>
<keyword evidence="3" id="KW-0865">Zymogen</keyword>
<organism evidence="5">
    <name type="scientific">mine drainage metagenome</name>
    <dbReference type="NCBI Taxonomy" id="410659"/>
    <lineage>
        <taxon>unclassified sequences</taxon>
        <taxon>metagenomes</taxon>
        <taxon>ecological metagenomes</taxon>
    </lineage>
</organism>
<dbReference type="InterPro" id="IPR023343">
    <property type="entry name" value="Penicillin_amidase_dom1"/>
</dbReference>
<dbReference type="Gene3D" id="1.10.1400.10">
    <property type="match status" value="1"/>
</dbReference>
<dbReference type="InterPro" id="IPR043146">
    <property type="entry name" value="Penicillin_amidase_N_B-knob"/>
</dbReference>
<dbReference type="PROSITE" id="PS51318">
    <property type="entry name" value="TAT"/>
    <property type="match status" value="1"/>
</dbReference>
<keyword evidence="2 5" id="KW-0378">Hydrolase</keyword>
<protein>
    <submittedName>
        <fullName evidence="5">Acyl-homoserine lactone acylase QuiP</fullName>
        <ecNumber evidence="5">3.5.1.97</ecNumber>
    </submittedName>
</protein>
<keyword evidence="4" id="KW-0812">Transmembrane</keyword>
<dbReference type="Gene3D" id="1.10.439.10">
    <property type="entry name" value="Penicillin Amidohydrolase, domain 1"/>
    <property type="match status" value="1"/>
</dbReference>
<dbReference type="AlphaFoldDB" id="A0A1J5QCG6"/>
<dbReference type="EMBL" id="MLJW01000943">
    <property type="protein sequence ID" value="OIQ81297.1"/>
    <property type="molecule type" value="Genomic_DNA"/>
</dbReference>
<dbReference type="EC" id="3.5.1.97" evidence="5"/>
<keyword evidence="4" id="KW-1133">Transmembrane helix</keyword>
<evidence type="ECO:0000256" key="4">
    <source>
        <dbReference type="SAM" id="Phobius"/>
    </source>
</evidence>
<feature type="transmembrane region" description="Helical" evidence="4">
    <location>
        <begin position="20"/>
        <end position="42"/>
    </location>
</feature>
<evidence type="ECO:0000256" key="2">
    <source>
        <dbReference type="ARBA" id="ARBA00022801"/>
    </source>
</evidence>
<dbReference type="InterPro" id="IPR014395">
    <property type="entry name" value="Pen/GL7ACA/AHL_acylase"/>
</dbReference>
<evidence type="ECO:0000256" key="3">
    <source>
        <dbReference type="ARBA" id="ARBA00023145"/>
    </source>
</evidence>
<dbReference type="PANTHER" id="PTHR34218:SF4">
    <property type="entry name" value="ACYL-HOMOSERINE LACTONE ACYLASE QUIP"/>
    <property type="match status" value="1"/>
</dbReference>